<accession>A0AA37MA16</accession>
<reference evidence="2" key="2">
    <citation type="submission" date="2021-08" db="EMBL/GenBank/DDBJ databases">
        <authorList>
            <person name="Tani A."/>
            <person name="Ola A."/>
            <person name="Ogura Y."/>
            <person name="Katsura K."/>
            <person name="Hayashi T."/>
        </authorList>
    </citation>
    <scope>NUCLEOTIDE SEQUENCE</scope>
    <source>
        <strain evidence="2">NBRC 103626</strain>
    </source>
</reference>
<evidence type="ECO:0000256" key="1">
    <source>
        <dbReference type="SAM" id="SignalP"/>
    </source>
</evidence>
<comment type="caution">
    <text evidence="2">The sequence shown here is derived from an EMBL/GenBank/DDBJ whole genome shotgun (WGS) entry which is preliminary data.</text>
</comment>
<keyword evidence="3" id="KW-1185">Reference proteome</keyword>
<organism evidence="2 3">
    <name type="scientific">Methylobacterium gregans</name>
    <dbReference type="NCBI Taxonomy" id="374424"/>
    <lineage>
        <taxon>Bacteria</taxon>
        <taxon>Pseudomonadati</taxon>
        <taxon>Pseudomonadota</taxon>
        <taxon>Alphaproteobacteria</taxon>
        <taxon>Hyphomicrobiales</taxon>
        <taxon>Methylobacteriaceae</taxon>
        <taxon>Methylobacterium</taxon>
    </lineage>
</organism>
<sequence>MTSVRTGRSIRVAATLALALVLTGAAASGSRALDLEEMITTGGRVPGPELRKRIAAAQAHPLGTRRNPVRAAGPGGQHAYLARLHCPDGPRPTYRRVGSFGSGPYKSIIDG</sequence>
<proteinExistence type="predicted"/>
<name>A0AA37MA16_9HYPH</name>
<evidence type="ECO:0000313" key="2">
    <source>
        <dbReference type="EMBL" id="GJD77448.1"/>
    </source>
</evidence>
<feature type="signal peptide" evidence="1">
    <location>
        <begin position="1"/>
        <end position="27"/>
    </location>
</feature>
<feature type="chain" id="PRO_5041416294" evidence="1">
    <location>
        <begin position="28"/>
        <end position="111"/>
    </location>
</feature>
<reference evidence="2" key="1">
    <citation type="journal article" date="2016" name="Front. Microbiol.">
        <title>Genome Sequence of the Piezophilic, Mesophilic Sulfate-Reducing Bacterium Desulfovibrio indicus J2T.</title>
        <authorList>
            <person name="Cao J."/>
            <person name="Maignien L."/>
            <person name="Shao Z."/>
            <person name="Alain K."/>
            <person name="Jebbar M."/>
        </authorList>
    </citation>
    <scope>NUCLEOTIDE SEQUENCE</scope>
    <source>
        <strain evidence="2">NBRC 103626</strain>
    </source>
</reference>
<protein>
    <submittedName>
        <fullName evidence="2">Uncharacterized protein</fullName>
    </submittedName>
</protein>
<dbReference type="EMBL" id="BPQM01000012">
    <property type="protein sequence ID" value="GJD77448.1"/>
    <property type="molecule type" value="Genomic_DNA"/>
</dbReference>
<gene>
    <name evidence="2" type="ORF">NBEOAGPD_0653</name>
</gene>
<keyword evidence="1" id="KW-0732">Signal</keyword>
<evidence type="ECO:0000313" key="3">
    <source>
        <dbReference type="Proteomes" id="UP001055108"/>
    </source>
</evidence>
<dbReference type="AlphaFoldDB" id="A0AA37MA16"/>
<dbReference type="Proteomes" id="UP001055108">
    <property type="component" value="Unassembled WGS sequence"/>
</dbReference>
<dbReference type="RefSeq" id="WP_238301220.1">
    <property type="nucleotide sequence ID" value="NZ_BPQM01000012.1"/>
</dbReference>